<feature type="non-terminal residue" evidence="4">
    <location>
        <position position="1"/>
    </location>
</feature>
<gene>
    <name evidence="4" type="ORF">MSPICULIGERA_LOCUS12001</name>
</gene>
<proteinExistence type="predicted"/>
<feature type="disulfide bond" evidence="1">
    <location>
        <begin position="36"/>
        <end position="45"/>
    </location>
</feature>
<dbReference type="InterPro" id="IPR000742">
    <property type="entry name" value="EGF"/>
</dbReference>
<keyword evidence="2" id="KW-0472">Membrane</keyword>
<keyword evidence="1" id="KW-1015">Disulfide bond</keyword>
<feature type="domain" description="EGF-like" evidence="3">
    <location>
        <begin position="14"/>
        <end position="46"/>
    </location>
</feature>
<dbReference type="SUPFAM" id="SSF57196">
    <property type="entry name" value="EGF/Laminin"/>
    <property type="match status" value="1"/>
</dbReference>
<dbReference type="EMBL" id="CATQJA010002621">
    <property type="protein sequence ID" value="CAJ0573648.1"/>
    <property type="molecule type" value="Genomic_DNA"/>
</dbReference>
<dbReference type="Proteomes" id="UP001177023">
    <property type="component" value="Unassembled WGS sequence"/>
</dbReference>
<feature type="transmembrane region" description="Helical" evidence="2">
    <location>
        <begin position="75"/>
        <end position="96"/>
    </location>
</feature>
<dbReference type="PROSITE" id="PS50026">
    <property type="entry name" value="EGF_3"/>
    <property type="match status" value="1"/>
</dbReference>
<keyword evidence="2" id="KW-1133">Transmembrane helix</keyword>
<protein>
    <recommendedName>
        <fullName evidence="3">EGF-like domain-containing protein</fullName>
    </recommendedName>
</protein>
<reference evidence="4" key="1">
    <citation type="submission" date="2023-06" db="EMBL/GenBank/DDBJ databases">
        <authorList>
            <person name="Delattre M."/>
        </authorList>
    </citation>
    <scope>NUCLEOTIDE SEQUENCE</scope>
    <source>
        <strain evidence="4">AF72</strain>
    </source>
</reference>
<dbReference type="PANTHER" id="PTHR47324:SF3">
    <property type="entry name" value="EGF-LIKE DOMAIN-CONTAINING PROTEIN"/>
    <property type="match status" value="1"/>
</dbReference>
<organism evidence="4 5">
    <name type="scientific">Mesorhabditis spiculigera</name>
    <dbReference type="NCBI Taxonomy" id="96644"/>
    <lineage>
        <taxon>Eukaryota</taxon>
        <taxon>Metazoa</taxon>
        <taxon>Ecdysozoa</taxon>
        <taxon>Nematoda</taxon>
        <taxon>Chromadorea</taxon>
        <taxon>Rhabditida</taxon>
        <taxon>Rhabditina</taxon>
        <taxon>Rhabditomorpha</taxon>
        <taxon>Rhabditoidea</taxon>
        <taxon>Rhabditidae</taxon>
        <taxon>Mesorhabditinae</taxon>
        <taxon>Mesorhabditis</taxon>
    </lineage>
</organism>
<evidence type="ECO:0000259" key="3">
    <source>
        <dbReference type="PROSITE" id="PS50026"/>
    </source>
</evidence>
<dbReference type="Gene3D" id="2.10.25.10">
    <property type="entry name" value="Laminin"/>
    <property type="match status" value="1"/>
</dbReference>
<evidence type="ECO:0000256" key="2">
    <source>
        <dbReference type="SAM" id="Phobius"/>
    </source>
</evidence>
<dbReference type="AlphaFoldDB" id="A0AA36CRH8"/>
<keyword evidence="5" id="KW-1185">Reference proteome</keyword>
<keyword evidence="2" id="KW-0812">Transmembrane</keyword>
<dbReference type="PROSITE" id="PS00022">
    <property type="entry name" value="EGF_1"/>
    <property type="match status" value="1"/>
</dbReference>
<evidence type="ECO:0000256" key="1">
    <source>
        <dbReference type="PROSITE-ProRule" id="PRU00076"/>
    </source>
</evidence>
<name>A0AA36CRH8_9BILA</name>
<evidence type="ECO:0000313" key="4">
    <source>
        <dbReference type="EMBL" id="CAJ0573648.1"/>
    </source>
</evidence>
<keyword evidence="1" id="KW-0245">EGF-like domain</keyword>
<accession>A0AA36CRH8</accession>
<dbReference type="InterPro" id="IPR053295">
    <property type="entry name" value="Innate_immunity_reg"/>
</dbReference>
<comment type="caution">
    <text evidence="1">Lacks conserved residue(s) required for the propagation of feature annotation.</text>
</comment>
<dbReference type="PANTHER" id="PTHR47324">
    <property type="entry name" value="PROTEIN IRG-7-RELATED"/>
    <property type="match status" value="1"/>
</dbReference>
<evidence type="ECO:0000313" key="5">
    <source>
        <dbReference type="Proteomes" id="UP001177023"/>
    </source>
</evidence>
<sequence length="108" mass="12396">MDGREYCSCVPFYQGEECREMLCLNGGVETDRKCQCPPSFLGYHCEIDANRTTHGNRYGRFGDSQHDGELFSRDISGTVFSMVMIIVLIVSMYLLMKHRMHAQEKLGF</sequence>
<comment type="caution">
    <text evidence="4">The sequence shown here is derived from an EMBL/GenBank/DDBJ whole genome shotgun (WGS) entry which is preliminary data.</text>
</comment>